<evidence type="ECO:0000256" key="1">
    <source>
        <dbReference type="SAM" id="MobiDB-lite"/>
    </source>
</evidence>
<proteinExistence type="predicted"/>
<gene>
    <name evidence="2" type="ORF">UFOPK3389_00025</name>
</gene>
<dbReference type="AlphaFoldDB" id="A0A6J7CLD0"/>
<reference evidence="2" key="1">
    <citation type="submission" date="2020-05" db="EMBL/GenBank/DDBJ databases">
        <authorList>
            <person name="Chiriac C."/>
            <person name="Salcher M."/>
            <person name="Ghai R."/>
            <person name="Kavagutti S V."/>
        </authorList>
    </citation>
    <scope>NUCLEOTIDE SEQUENCE</scope>
</reference>
<accession>A0A6J7CLD0</accession>
<dbReference type="Gene3D" id="3.40.50.300">
    <property type="entry name" value="P-loop containing nucleotide triphosphate hydrolases"/>
    <property type="match status" value="1"/>
</dbReference>
<name>A0A6J7CLD0_9ZZZZ</name>
<organism evidence="2">
    <name type="scientific">freshwater metagenome</name>
    <dbReference type="NCBI Taxonomy" id="449393"/>
    <lineage>
        <taxon>unclassified sequences</taxon>
        <taxon>metagenomes</taxon>
        <taxon>ecological metagenomes</taxon>
    </lineage>
</organism>
<dbReference type="EMBL" id="CAFBLL010000002">
    <property type="protein sequence ID" value="CAB4856959.1"/>
    <property type="molecule type" value="Genomic_DNA"/>
</dbReference>
<protein>
    <submittedName>
        <fullName evidence="2">Unannotated protein</fullName>
    </submittedName>
</protein>
<feature type="region of interest" description="Disordered" evidence="1">
    <location>
        <begin position="1192"/>
        <end position="1217"/>
    </location>
</feature>
<feature type="compositionally biased region" description="Basic and acidic residues" evidence="1">
    <location>
        <begin position="1204"/>
        <end position="1217"/>
    </location>
</feature>
<evidence type="ECO:0000313" key="2">
    <source>
        <dbReference type="EMBL" id="CAB4856959.1"/>
    </source>
</evidence>
<dbReference type="SUPFAM" id="SSF52540">
    <property type="entry name" value="P-loop containing nucleoside triphosphate hydrolases"/>
    <property type="match status" value="1"/>
</dbReference>
<dbReference type="InterPro" id="IPR027417">
    <property type="entry name" value="P-loop_NTPase"/>
</dbReference>
<sequence>MTDFLDTQDHQSAPTREQWFLEINQIGGTDPLSHFKDNSYGQVNLEKAHPGGLAQFVTGRPTLLSNLIRDSLSFSRAYSAANRIKHKQDSLAEQFGIESLYLASGLVDLRSDGHELRMPILLWPVNLLTKHDDFELSLSRKALVNPALAPALLRHYGVKLNAEDLLSMVQVGSDPIPVRVLDHISSLTDESANLEFSRVLAIGNFSSAASDLASDFEYLEHPVTNLFLTELDSNAESFEQGIADPIAVTDSDSTQTRIVSRALAGTSFAVETLPGCGYTQTVVLLASALAHQGKRVLVLAPRRQTLDELATRFTQVGLPGLGIRASSTWLDMISAISRNERAQPVNYSELAARRDSAREEVANYFADFEKVDGELGVSIEQALEELARLSGSPRAPINEARIDADQLGRHRDLTFAGTLLSQAQQLGMFEVGPSDSAWFMAKFENPLDVPSKLQLAKSLYENTFQELSGQLAEFTKTVEFKPAVSVDDWVNYLELFVGIRETLDKFKPEVFDRPLTELILATAPRKDKSVMSGANRSRLKKLAKEYLRPGLHVSDMHLSLKAIQLQRDAWGKYCLVAKPPQVPLGIKEAQHALNSFVSELGELQALLSDVTLSAPLTSMPLTELTKTLRSLSEDTKILDNYDERSMTTQRLEEAGLGPLAVELANLHTSKEDLHAELELAWWKSALETLLERSGRSLAADSDEIVQIEKRFAAAETELIAAGSKTVAYGLSGKWKQALENHPSEAQTLKELLKLKRAFISEVGQLAPHVYQALVPVVLASPYEVPRTLAKGERFDVTLVLDGAGSSIAENYSGLVRSSQVVVFGDGVIAAATGFNIECLPEEDQTVRLPESIFTAARRSLPLEVLRRSYRTSGQALGDYINREFYQDRIIFEPTAASYFGQSNVKFERVVAGNSDQPESLDQELSMVIQAVMSHATYTPQDSLLVATASPKHAERLETALRTARKTRTDLDPFFESHGREKFEITTIQELAHRVADRIIFSLGFGKDLTGHAPKLLGQLSNPNGKRYLANLLVSVRKQMTIVSALDNKDLLAKANPGVEMFSDLIHELGRVQPIRLEADLNPMIADLAIRLTKLGVTTRTNFSTRIKLVASVGDKAAIVEPDWGILGYNLSERYRLRPALLEAMGWMYLRVPSFELFADPEQVARSIAMSLGIEVTKKAQPLFELSEPAFEDTASAWGDPGDSNDQRLAEDKPPHWG</sequence>